<keyword evidence="1" id="KW-0472">Membrane</keyword>
<accession>A0A0L7MC92</accession>
<dbReference type="EMBL" id="JNVD01000030">
    <property type="protein sequence ID" value="KOC19253.1"/>
    <property type="molecule type" value="Genomic_DNA"/>
</dbReference>
<dbReference type="Proteomes" id="UP000037442">
    <property type="component" value="Unassembled WGS sequence"/>
</dbReference>
<evidence type="ECO:0000313" key="3">
    <source>
        <dbReference type="Proteomes" id="UP000037442"/>
    </source>
</evidence>
<dbReference type="AlphaFoldDB" id="A0A0L7MC92"/>
<name>A0A0L7MC92_COMTE</name>
<evidence type="ECO:0000256" key="1">
    <source>
        <dbReference type="SAM" id="Phobius"/>
    </source>
</evidence>
<keyword evidence="1" id="KW-1133">Transmembrane helix</keyword>
<comment type="caution">
    <text evidence="2">The sequence shown here is derived from an EMBL/GenBank/DDBJ whole genome shotgun (WGS) entry which is preliminary data.</text>
</comment>
<sequence length="132" mass="13456">MAEPASTTTAVTIASAAVSTSALTAFGVPLGLRADVLLAGFLGSLIAIILLNTVPGSSDTTRDMVRLAFRRMAVAWASSITAGYLTPLVLLVAIVPETVLLPMACLVGAGAQSFLRALIGKYLPKPDQAEGG</sequence>
<evidence type="ECO:0000313" key="2">
    <source>
        <dbReference type="EMBL" id="KOC19253.1"/>
    </source>
</evidence>
<proteinExistence type="predicted"/>
<gene>
    <name evidence="2" type="ORF">GL58_18790</name>
</gene>
<feature type="transmembrane region" description="Helical" evidence="1">
    <location>
        <begin position="74"/>
        <end position="94"/>
    </location>
</feature>
<keyword evidence="1" id="KW-0812">Transmembrane</keyword>
<protein>
    <submittedName>
        <fullName evidence="2">Uncharacterized protein</fullName>
    </submittedName>
</protein>
<dbReference type="PATRIC" id="fig|285.49.peg.3885"/>
<dbReference type="RefSeq" id="WP_230847783.1">
    <property type="nucleotide sequence ID" value="NZ_JNVD01000030.1"/>
</dbReference>
<reference evidence="3" key="1">
    <citation type="submission" date="2014-06" db="EMBL/GenBank/DDBJ databases">
        <title>Draft genome sequence of C. testosteroni WDL7.</title>
        <authorList>
            <person name="Wu Y."/>
            <person name="Seshan H."/>
            <person name="Arumugam K."/>
        </authorList>
    </citation>
    <scope>NUCLEOTIDE SEQUENCE [LARGE SCALE GENOMIC DNA]</scope>
    <source>
        <strain evidence="3">WDL7</strain>
    </source>
</reference>
<feature type="transmembrane region" description="Helical" evidence="1">
    <location>
        <begin position="37"/>
        <end position="54"/>
    </location>
</feature>
<organism evidence="2 3">
    <name type="scientific">Comamonas testosteroni</name>
    <name type="common">Pseudomonas testosteroni</name>
    <dbReference type="NCBI Taxonomy" id="285"/>
    <lineage>
        <taxon>Bacteria</taxon>
        <taxon>Pseudomonadati</taxon>
        <taxon>Pseudomonadota</taxon>
        <taxon>Betaproteobacteria</taxon>
        <taxon>Burkholderiales</taxon>
        <taxon>Comamonadaceae</taxon>
        <taxon>Comamonas</taxon>
    </lineage>
</organism>